<organism evidence="2 3">
    <name type="scientific">Pterulicium gracile</name>
    <dbReference type="NCBI Taxonomy" id="1884261"/>
    <lineage>
        <taxon>Eukaryota</taxon>
        <taxon>Fungi</taxon>
        <taxon>Dikarya</taxon>
        <taxon>Basidiomycota</taxon>
        <taxon>Agaricomycotina</taxon>
        <taxon>Agaricomycetes</taxon>
        <taxon>Agaricomycetidae</taxon>
        <taxon>Agaricales</taxon>
        <taxon>Pleurotineae</taxon>
        <taxon>Pterulaceae</taxon>
        <taxon>Pterulicium</taxon>
    </lineage>
</organism>
<name>A0A5C3Q8J6_9AGAR</name>
<evidence type="ECO:0000256" key="1">
    <source>
        <dbReference type="SAM" id="Phobius"/>
    </source>
</evidence>
<gene>
    <name evidence="2" type="ORF">BDV98DRAFT_219035</name>
</gene>
<sequence length="78" mass="8883">MYVVSRHQKLSSSLFSGYANIARQDRLVPRSSPLASRPSRQVRKRRTIDAAVWFFCNLLFSCNVHALKTMRSELQAAG</sequence>
<keyword evidence="1" id="KW-0812">Transmembrane</keyword>
<dbReference type="AlphaFoldDB" id="A0A5C3Q8J6"/>
<keyword evidence="3" id="KW-1185">Reference proteome</keyword>
<keyword evidence="1" id="KW-0472">Membrane</keyword>
<protein>
    <submittedName>
        <fullName evidence="2">Uncharacterized protein</fullName>
    </submittedName>
</protein>
<dbReference type="EMBL" id="ML178842">
    <property type="protein sequence ID" value="TFK98091.1"/>
    <property type="molecule type" value="Genomic_DNA"/>
</dbReference>
<reference evidence="2 3" key="1">
    <citation type="journal article" date="2019" name="Nat. Ecol. Evol.">
        <title>Megaphylogeny resolves global patterns of mushroom evolution.</title>
        <authorList>
            <person name="Varga T."/>
            <person name="Krizsan K."/>
            <person name="Foldi C."/>
            <person name="Dima B."/>
            <person name="Sanchez-Garcia M."/>
            <person name="Sanchez-Ramirez S."/>
            <person name="Szollosi G.J."/>
            <person name="Szarkandi J.G."/>
            <person name="Papp V."/>
            <person name="Albert L."/>
            <person name="Andreopoulos W."/>
            <person name="Angelini C."/>
            <person name="Antonin V."/>
            <person name="Barry K.W."/>
            <person name="Bougher N.L."/>
            <person name="Buchanan P."/>
            <person name="Buyck B."/>
            <person name="Bense V."/>
            <person name="Catcheside P."/>
            <person name="Chovatia M."/>
            <person name="Cooper J."/>
            <person name="Damon W."/>
            <person name="Desjardin D."/>
            <person name="Finy P."/>
            <person name="Geml J."/>
            <person name="Haridas S."/>
            <person name="Hughes K."/>
            <person name="Justo A."/>
            <person name="Karasinski D."/>
            <person name="Kautmanova I."/>
            <person name="Kiss B."/>
            <person name="Kocsube S."/>
            <person name="Kotiranta H."/>
            <person name="LaButti K.M."/>
            <person name="Lechner B.E."/>
            <person name="Liimatainen K."/>
            <person name="Lipzen A."/>
            <person name="Lukacs Z."/>
            <person name="Mihaltcheva S."/>
            <person name="Morgado L.N."/>
            <person name="Niskanen T."/>
            <person name="Noordeloos M.E."/>
            <person name="Ohm R.A."/>
            <person name="Ortiz-Santana B."/>
            <person name="Ovrebo C."/>
            <person name="Racz N."/>
            <person name="Riley R."/>
            <person name="Savchenko A."/>
            <person name="Shiryaev A."/>
            <person name="Soop K."/>
            <person name="Spirin V."/>
            <person name="Szebenyi C."/>
            <person name="Tomsovsky M."/>
            <person name="Tulloss R.E."/>
            <person name="Uehling J."/>
            <person name="Grigoriev I.V."/>
            <person name="Vagvolgyi C."/>
            <person name="Papp T."/>
            <person name="Martin F.M."/>
            <person name="Miettinen O."/>
            <person name="Hibbett D.S."/>
            <person name="Nagy L.G."/>
        </authorList>
    </citation>
    <scope>NUCLEOTIDE SEQUENCE [LARGE SCALE GENOMIC DNA]</scope>
    <source>
        <strain evidence="2 3">CBS 309.79</strain>
    </source>
</reference>
<proteinExistence type="predicted"/>
<accession>A0A5C3Q8J6</accession>
<feature type="transmembrane region" description="Helical" evidence="1">
    <location>
        <begin position="47"/>
        <end position="66"/>
    </location>
</feature>
<evidence type="ECO:0000313" key="2">
    <source>
        <dbReference type="EMBL" id="TFK98091.1"/>
    </source>
</evidence>
<dbReference type="Proteomes" id="UP000305067">
    <property type="component" value="Unassembled WGS sequence"/>
</dbReference>
<keyword evidence="1" id="KW-1133">Transmembrane helix</keyword>
<evidence type="ECO:0000313" key="3">
    <source>
        <dbReference type="Proteomes" id="UP000305067"/>
    </source>
</evidence>